<feature type="region of interest" description="Disordered" evidence="1">
    <location>
        <begin position="53"/>
        <end position="83"/>
    </location>
</feature>
<name>A0AAD6EBE0_9EURO</name>
<evidence type="ECO:0000313" key="2">
    <source>
        <dbReference type="EMBL" id="KAJ5607846.1"/>
    </source>
</evidence>
<organism evidence="2 3">
    <name type="scientific">Penicillium hordei</name>
    <dbReference type="NCBI Taxonomy" id="40994"/>
    <lineage>
        <taxon>Eukaryota</taxon>
        <taxon>Fungi</taxon>
        <taxon>Dikarya</taxon>
        <taxon>Ascomycota</taxon>
        <taxon>Pezizomycotina</taxon>
        <taxon>Eurotiomycetes</taxon>
        <taxon>Eurotiomycetidae</taxon>
        <taxon>Eurotiales</taxon>
        <taxon>Aspergillaceae</taxon>
        <taxon>Penicillium</taxon>
    </lineage>
</organism>
<feature type="compositionally biased region" description="Basic and acidic residues" evidence="1">
    <location>
        <begin position="65"/>
        <end position="75"/>
    </location>
</feature>
<sequence length="83" mass="9007">MTDLEVLYLALMGREISEGLVKNARVSGHTEDAKPTAFAQSDLPCAWGRYSPGFSAPLRGPSGRKQSENEEKMENNAEALHGS</sequence>
<evidence type="ECO:0000313" key="3">
    <source>
        <dbReference type="Proteomes" id="UP001213799"/>
    </source>
</evidence>
<proteinExistence type="predicted"/>
<dbReference type="EMBL" id="JAQJAE010000002">
    <property type="protein sequence ID" value="KAJ5607846.1"/>
    <property type="molecule type" value="Genomic_DNA"/>
</dbReference>
<protein>
    <submittedName>
        <fullName evidence="2">Uncharacterized protein</fullName>
    </submittedName>
</protein>
<evidence type="ECO:0000256" key="1">
    <source>
        <dbReference type="SAM" id="MobiDB-lite"/>
    </source>
</evidence>
<reference evidence="2" key="1">
    <citation type="journal article" date="2023" name="IMA Fungus">
        <title>Comparative genomic study of the Penicillium genus elucidates a diverse pangenome and 15 lateral gene transfer events.</title>
        <authorList>
            <person name="Petersen C."/>
            <person name="Sorensen T."/>
            <person name="Nielsen M.R."/>
            <person name="Sondergaard T.E."/>
            <person name="Sorensen J.L."/>
            <person name="Fitzpatrick D.A."/>
            <person name="Frisvad J.C."/>
            <person name="Nielsen K.L."/>
        </authorList>
    </citation>
    <scope>NUCLEOTIDE SEQUENCE</scope>
    <source>
        <strain evidence="2">IBT 12815</strain>
    </source>
</reference>
<dbReference type="RefSeq" id="XP_056755270.1">
    <property type="nucleotide sequence ID" value="XM_056895522.1"/>
</dbReference>
<comment type="caution">
    <text evidence="2">The sequence shown here is derived from an EMBL/GenBank/DDBJ whole genome shotgun (WGS) entry which is preliminary data.</text>
</comment>
<gene>
    <name evidence="2" type="ORF">N7537_004465</name>
</gene>
<dbReference type="GeneID" id="81585764"/>
<reference evidence="2" key="2">
    <citation type="submission" date="2023-01" db="EMBL/GenBank/DDBJ databases">
        <authorList>
            <person name="Petersen C."/>
        </authorList>
    </citation>
    <scope>NUCLEOTIDE SEQUENCE</scope>
    <source>
        <strain evidence="2">IBT 12815</strain>
    </source>
</reference>
<dbReference type="Proteomes" id="UP001213799">
    <property type="component" value="Unassembled WGS sequence"/>
</dbReference>
<accession>A0AAD6EBE0</accession>
<keyword evidence="3" id="KW-1185">Reference proteome</keyword>
<dbReference type="AlphaFoldDB" id="A0AAD6EBE0"/>